<keyword evidence="2" id="KW-0678">Repressor</keyword>
<keyword evidence="3" id="KW-0862">Zinc</keyword>
<evidence type="ECO:0000256" key="5">
    <source>
        <dbReference type="ARBA" id="ARBA00023125"/>
    </source>
</evidence>
<evidence type="ECO:0000313" key="7">
    <source>
        <dbReference type="EMBL" id="ACX74793.1"/>
    </source>
</evidence>
<keyword evidence="4" id="KW-0805">Transcription regulation</keyword>
<dbReference type="InterPro" id="IPR002481">
    <property type="entry name" value="FUR"/>
</dbReference>
<dbReference type="Proteomes" id="UP000001497">
    <property type="component" value="Chromosome"/>
</dbReference>
<dbReference type="Gene3D" id="1.10.10.10">
    <property type="entry name" value="Winged helix-like DNA-binding domain superfamily/Winged helix DNA-binding domain"/>
    <property type="match status" value="1"/>
</dbReference>
<organism evidence="7 8">
    <name type="scientific">Fibrobacter succinogenes (strain ATCC 19169 / S85)</name>
    <dbReference type="NCBI Taxonomy" id="59374"/>
    <lineage>
        <taxon>Bacteria</taxon>
        <taxon>Pseudomonadati</taxon>
        <taxon>Fibrobacterota</taxon>
        <taxon>Fibrobacteria</taxon>
        <taxon>Fibrobacterales</taxon>
        <taxon>Fibrobacteraceae</taxon>
        <taxon>Fibrobacter</taxon>
    </lineage>
</organism>
<dbReference type="PANTHER" id="PTHR33202:SF7">
    <property type="entry name" value="FERRIC UPTAKE REGULATION PROTEIN"/>
    <property type="match status" value="1"/>
</dbReference>
<accession>A0ABN3YTC3</accession>
<reference evidence="7" key="1">
    <citation type="submission" date="2009-10" db="EMBL/GenBank/DDBJ databases">
        <title>Complete sequence of Fibrobacter succinogenes subsp. succinogenes S85.</title>
        <authorList>
            <consortium name="US DOE Joint Genome Institute"/>
            <person name="Lucas S."/>
            <person name="Copeland A."/>
            <person name="Lapidus A."/>
            <person name="Glavina del Rio T."/>
            <person name="Tice H."/>
            <person name="Bruce D."/>
            <person name="Goodwin L."/>
            <person name="Pitluck S."/>
            <person name="Chertkov O."/>
            <person name="Detter J.C."/>
            <person name="Han C."/>
            <person name="Tapia R."/>
            <person name="Larimer F."/>
            <person name="Land M."/>
            <person name="Hauser L."/>
            <person name="Kyrpides N."/>
            <person name="Mikhailova N."/>
            <person name="Weimer P.J."/>
            <person name="Stevenson D.M."/>
            <person name="Boyum J."/>
            <person name="Brumm P.I."/>
            <person name="Mead D."/>
        </authorList>
    </citation>
    <scope>NUCLEOTIDE SEQUENCE [LARGE SCALE GENOMIC DNA]</scope>
    <source>
        <strain evidence="7">S85</strain>
    </source>
</reference>
<evidence type="ECO:0000256" key="6">
    <source>
        <dbReference type="ARBA" id="ARBA00023163"/>
    </source>
</evidence>
<evidence type="ECO:0000256" key="1">
    <source>
        <dbReference type="ARBA" id="ARBA00007957"/>
    </source>
</evidence>
<keyword evidence="8" id="KW-1185">Reference proteome</keyword>
<dbReference type="RefSeq" id="WP_015731941.1">
    <property type="nucleotide sequence ID" value="NC_013410.1"/>
</dbReference>
<proteinExistence type="inferred from homology"/>
<evidence type="ECO:0000256" key="3">
    <source>
        <dbReference type="ARBA" id="ARBA00022833"/>
    </source>
</evidence>
<dbReference type="SUPFAM" id="SSF46785">
    <property type="entry name" value="Winged helix' DNA-binding domain"/>
    <property type="match status" value="1"/>
</dbReference>
<dbReference type="Pfam" id="PF01475">
    <property type="entry name" value="FUR"/>
    <property type="match status" value="1"/>
</dbReference>
<name>A0ABN3YTC3_FIBSS</name>
<sequence>MVKMVKTEYKTQTRQMILDYMVKNPDRIFKASEIAQSLPDVSLSTIYRNLARLEEAGMVQIVGAEKNNELQYRYTGPGRCASKMHLVCKDCGKFFHLEGPALRLLQHSIERLNGFILDQQQSVLLGHCAVCSRQRK</sequence>
<evidence type="ECO:0000256" key="2">
    <source>
        <dbReference type="ARBA" id="ARBA00022491"/>
    </source>
</evidence>
<gene>
    <name evidence="7" type="ordered locus">Fisuc_1190</name>
</gene>
<protein>
    <submittedName>
        <fullName evidence="7">Ferric uptake regulator, Fur family</fullName>
    </submittedName>
</protein>
<dbReference type="InterPro" id="IPR036388">
    <property type="entry name" value="WH-like_DNA-bd_sf"/>
</dbReference>
<keyword evidence="5" id="KW-0238">DNA-binding</keyword>
<keyword evidence="6" id="KW-0804">Transcription</keyword>
<dbReference type="PANTHER" id="PTHR33202">
    <property type="entry name" value="ZINC UPTAKE REGULATION PROTEIN"/>
    <property type="match status" value="1"/>
</dbReference>
<evidence type="ECO:0000313" key="8">
    <source>
        <dbReference type="Proteomes" id="UP000001497"/>
    </source>
</evidence>
<dbReference type="InterPro" id="IPR036390">
    <property type="entry name" value="WH_DNA-bd_sf"/>
</dbReference>
<comment type="similarity">
    <text evidence="1">Belongs to the Fur family.</text>
</comment>
<evidence type="ECO:0000256" key="4">
    <source>
        <dbReference type="ARBA" id="ARBA00023015"/>
    </source>
</evidence>
<dbReference type="InterPro" id="IPR043135">
    <property type="entry name" value="Fur_C"/>
</dbReference>
<dbReference type="Gene3D" id="3.30.1490.190">
    <property type="match status" value="1"/>
</dbReference>
<dbReference type="EMBL" id="CP001792">
    <property type="protein sequence ID" value="ACX74793.1"/>
    <property type="molecule type" value="Genomic_DNA"/>
</dbReference>